<evidence type="ECO:0000313" key="2">
    <source>
        <dbReference type="Proteomes" id="UP001202328"/>
    </source>
</evidence>
<dbReference type="Gene3D" id="2.60.120.650">
    <property type="entry name" value="Cupin"/>
    <property type="match status" value="1"/>
</dbReference>
<feature type="non-terminal residue" evidence="1">
    <location>
        <position position="1"/>
    </location>
</feature>
<dbReference type="Proteomes" id="UP001202328">
    <property type="component" value="Unassembled WGS sequence"/>
</dbReference>
<name>A0AAD4X3M4_9MAGN</name>
<dbReference type="EMBL" id="JAJJMB010017986">
    <property type="protein sequence ID" value="KAI3832652.1"/>
    <property type="molecule type" value="Genomic_DNA"/>
</dbReference>
<gene>
    <name evidence="1" type="ORF">MKW98_002198</name>
</gene>
<accession>A0AAD4X3M4</accession>
<protein>
    <submittedName>
        <fullName evidence="1">Uncharacterized protein</fullName>
    </submittedName>
</protein>
<proteinExistence type="predicted"/>
<organism evidence="1 2">
    <name type="scientific">Papaver atlanticum</name>
    <dbReference type="NCBI Taxonomy" id="357466"/>
    <lineage>
        <taxon>Eukaryota</taxon>
        <taxon>Viridiplantae</taxon>
        <taxon>Streptophyta</taxon>
        <taxon>Embryophyta</taxon>
        <taxon>Tracheophyta</taxon>
        <taxon>Spermatophyta</taxon>
        <taxon>Magnoliopsida</taxon>
        <taxon>Ranunculales</taxon>
        <taxon>Papaveraceae</taxon>
        <taxon>Papaveroideae</taxon>
        <taxon>Papaver</taxon>
    </lineage>
</organism>
<reference evidence="1" key="1">
    <citation type="submission" date="2022-04" db="EMBL/GenBank/DDBJ databases">
        <title>A functionally conserved STORR gene fusion in Papaver species that diverged 16.8 million years ago.</title>
        <authorList>
            <person name="Catania T."/>
        </authorList>
    </citation>
    <scope>NUCLEOTIDE SEQUENCE</scope>
    <source>
        <strain evidence="1">S-188037</strain>
    </source>
</reference>
<keyword evidence="2" id="KW-1185">Reference proteome</keyword>
<dbReference type="AlphaFoldDB" id="A0AAD4X3M4"/>
<evidence type="ECO:0000313" key="1">
    <source>
        <dbReference type="EMBL" id="KAI3832652.1"/>
    </source>
</evidence>
<sequence>EDVWGRTCPEKKKRKKKRSGNTNRLSIVEFDELPSPVFHGCVKHWKCFSKWNPCKGGLDYLQERAGSSIAEAMLSRIAPVCYGDLRSHERVPLLFSVFISSCKKPTSSDNGSGVSVEQEVVGVTEPTLEEETCLPSTSSLHQVYLARRLYCLSVYASKRDFVGWQIEDGIQNTQGITAKWPTRVYYQPLFSQRYVKCCVEWDTKSTFTIC</sequence>
<comment type="caution">
    <text evidence="1">The sequence shown here is derived from an EMBL/GenBank/DDBJ whole genome shotgun (WGS) entry which is preliminary data.</text>
</comment>